<dbReference type="AlphaFoldDB" id="A0A6I3KXT9"/>
<sequence length="121" mass="12689">MSLETQPLRDRLRAALPTAMKQRDRDAVAALRSALAAIDNAEAVDGSDIRAGAIENSAAGLGAAERARRALTEAGILAIVRAEIDDRRTAAQDYEAMSGGVDRAATLRAEAAALAVHLDPR</sequence>
<evidence type="ECO:0008006" key="3">
    <source>
        <dbReference type="Google" id="ProtNLM"/>
    </source>
</evidence>
<dbReference type="RefSeq" id="WP_154787438.1">
    <property type="nucleotide sequence ID" value="NZ_WMBB01000004.1"/>
</dbReference>
<gene>
    <name evidence="1" type="ORF">GLP40_09070</name>
</gene>
<protein>
    <recommendedName>
        <fullName evidence="3">GatB/YqeY domain-containing protein</fullName>
    </recommendedName>
</protein>
<accession>A0A6I3KXT9</accession>
<dbReference type="InterPro" id="IPR042184">
    <property type="entry name" value="YqeY/Aim41_N"/>
</dbReference>
<evidence type="ECO:0000313" key="1">
    <source>
        <dbReference type="EMBL" id="MTE12924.1"/>
    </source>
</evidence>
<proteinExistence type="predicted"/>
<comment type="caution">
    <text evidence="1">The sequence shown here is derived from an EMBL/GenBank/DDBJ whole genome shotgun (WGS) entry which is preliminary data.</text>
</comment>
<keyword evidence="2" id="KW-1185">Reference proteome</keyword>
<name>A0A6I3KXT9_9NOCA</name>
<dbReference type="Proteomes" id="UP000432464">
    <property type="component" value="Unassembled WGS sequence"/>
</dbReference>
<dbReference type="EMBL" id="WMBB01000004">
    <property type="protein sequence ID" value="MTE12924.1"/>
    <property type="molecule type" value="Genomic_DNA"/>
</dbReference>
<reference evidence="1 2" key="1">
    <citation type="submission" date="2019-11" db="EMBL/GenBank/DDBJ databases">
        <title>Nocardia sp. nov. CT2-14 isolated from soil.</title>
        <authorList>
            <person name="Kanchanasin P."/>
            <person name="Tanasupawat S."/>
            <person name="Yuki M."/>
            <person name="Kudo T."/>
        </authorList>
    </citation>
    <scope>NUCLEOTIDE SEQUENCE [LARGE SCALE GENOMIC DNA]</scope>
    <source>
        <strain evidence="1 2">CT2-14</strain>
    </source>
</reference>
<evidence type="ECO:0000313" key="2">
    <source>
        <dbReference type="Proteomes" id="UP000432464"/>
    </source>
</evidence>
<organism evidence="1 2">
    <name type="scientific">Nocardia aurantiaca</name>
    <dbReference type="NCBI Taxonomy" id="2675850"/>
    <lineage>
        <taxon>Bacteria</taxon>
        <taxon>Bacillati</taxon>
        <taxon>Actinomycetota</taxon>
        <taxon>Actinomycetes</taxon>
        <taxon>Mycobacteriales</taxon>
        <taxon>Nocardiaceae</taxon>
        <taxon>Nocardia</taxon>
    </lineage>
</organism>
<dbReference type="Gene3D" id="1.10.1510.10">
    <property type="entry name" value="Uncharacterised protein YqeY/AIM41 PF09424, N-terminal domain"/>
    <property type="match status" value="1"/>
</dbReference>